<dbReference type="Proteomes" id="UP000759537">
    <property type="component" value="Unassembled WGS sequence"/>
</dbReference>
<comment type="caution">
    <text evidence="1">The sequence shown here is derived from an EMBL/GenBank/DDBJ whole genome shotgun (WGS) entry which is preliminary data.</text>
</comment>
<reference evidence="1" key="2">
    <citation type="journal article" date="2020" name="Nat. Commun.">
        <title>Large-scale genome sequencing of mycorrhizal fungi provides insights into the early evolution of symbiotic traits.</title>
        <authorList>
            <person name="Miyauchi S."/>
            <person name="Kiss E."/>
            <person name="Kuo A."/>
            <person name="Drula E."/>
            <person name="Kohler A."/>
            <person name="Sanchez-Garcia M."/>
            <person name="Morin E."/>
            <person name="Andreopoulos B."/>
            <person name="Barry K.W."/>
            <person name="Bonito G."/>
            <person name="Buee M."/>
            <person name="Carver A."/>
            <person name="Chen C."/>
            <person name="Cichocki N."/>
            <person name="Clum A."/>
            <person name="Culley D."/>
            <person name="Crous P.W."/>
            <person name="Fauchery L."/>
            <person name="Girlanda M."/>
            <person name="Hayes R.D."/>
            <person name="Keri Z."/>
            <person name="LaButti K."/>
            <person name="Lipzen A."/>
            <person name="Lombard V."/>
            <person name="Magnuson J."/>
            <person name="Maillard F."/>
            <person name="Murat C."/>
            <person name="Nolan M."/>
            <person name="Ohm R.A."/>
            <person name="Pangilinan J."/>
            <person name="Pereira M.F."/>
            <person name="Perotto S."/>
            <person name="Peter M."/>
            <person name="Pfister S."/>
            <person name="Riley R."/>
            <person name="Sitrit Y."/>
            <person name="Stielow J.B."/>
            <person name="Szollosi G."/>
            <person name="Zifcakova L."/>
            <person name="Stursova M."/>
            <person name="Spatafora J.W."/>
            <person name="Tedersoo L."/>
            <person name="Vaario L.M."/>
            <person name="Yamada A."/>
            <person name="Yan M."/>
            <person name="Wang P."/>
            <person name="Xu J."/>
            <person name="Bruns T."/>
            <person name="Baldrian P."/>
            <person name="Vilgalys R."/>
            <person name="Dunand C."/>
            <person name="Henrissat B."/>
            <person name="Grigoriev I.V."/>
            <person name="Hibbett D."/>
            <person name="Nagy L.G."/>
            <person name="Martin F.M."/>
        </authorList>
    </citation>
    <scope>NUCLEOTIDE SEQUENCE</scope>
    <source>
        <strain evidence="1">Prilba</strain>
    </source>
</reference>
<keyword evidence="2" id="KW-1185">Reference proteome</keyword>
<gene>
    <name evidence="1" type="ORF">DFH94DRAFT_682230</name>
</gene>
<evidence type="ECO:0000313" key="2">
    <source>
        <dbReference type="Proteomes" id="UP000759537"/>
    </source>
</evidence>
<proteinExistence type="predicted"/>
<accession>A0A9P5MV77</accession>
<dbReference type="EMBL" id="WHVB01000009">
    <property type="protein sequence ID" value="KAF8479485.1"/>
    <property type="molecule type" value="Genomic_DNA"/>
</dbReference>
<organism evidence="1 2">
    <name type="scientific">Russula ochroleuca</name>
    <dbReference type="NCBI Taxonomy" id="152965"/>
    <lineage>
        <taxon>Eukaryota</taxon>
        <taxon>Fungi</taxon>
        <taxon>Dikarya</taxon>
        <taxon>Basidiomycota</taxon>
        <taxon>Agaricomycotina</taxon>
        <taxon>Agaricomycetes</taxon>
        <taxon>Russulales</taxon>
        <taxon>Russulaceae</taxon>
        <taxon>Russula</taxon>
    </lineage>
</organism>
<name>A0A9P5MV77_9AGAM</name>
<evidence type="ECO:0000313" key="1">
    <source>
        <dbReference type="EMBL" id="KAF8479485.1"/>
    </source>
</evidence>
<reference evidence="1" key="1">
    <citation type="submission" date="2019-10" db="EMBL/GenBank/DDBJ databases">
        <authorList>
            <consortium name="DOE Joint Genome Institute"/>
            <person name="Kuo A."/>
            <person name="Miyauchi S."/>
            <person name="Kiss E."/>
            <person name="Drula E."/>
            <person name="Kohler A."/>
            <person name="Sanchez-Garcia M."/>
            <person name="Andreopoulos B."/>
            <person name="Barry K.W."/>
            <person name="Bonito G."/>
            <person name="Buee M."/>
            <person name="Carver A."/>
            <person name="Chen C."/>
            <person name="Cichocki N."/>
            <person name="Clum A."/>
            <person name="Culley D."/>
            <person name="Crous P.W."/>
            <person name="Fauchery L."/>
            <person name="Girlanda M."/>
            <person name="Hayes R."/>
            <person name="Keri Z."/>
            <person name="LaButti K."/>
            <person name="Lipzen A."/>
            <person name="Lombard V."/>
            <person name="Magnuson J."/>
            <person name="Maillard F."/>
            <person name="Morin E."/>
            <person name="Murat C."/>
            <person name="Nolan M."/>
            <person name="Ohm R."/>
            <person name="Pangilinan J."/>
            <person name="Pereira M."/>
            <person name="Perotto S."/>
            <person name="Peter M."/>
            <person name="Riley R."/>
            <person name="Sitrit Y."/>
            <person name="Stielow B."/>
            <person name="Szollosi G."/>
            <person name="Zifcakova L."/>
            <person name="Stursova M."/>
            <person name="Spatafora J.W."/>
            <person name="Tedersoo L."/>
            <person name="Vaario L.-M."/>
            <person name="Yamada A."/>
            <person name="Yan M."/>
            <person name="Wang P."/>
            <person name="Xu J."/>
            <person name="Bruns T."/>
            <person name="Baldrian P."/>
            <person name="Vilgalys R."/>
            <person name="Henrissat B."/>
            <person name="Grigoriev I.V."/>
            <person name="Hibbett D."/>
            <person name="Nagy L.G."/>
            <person name="Martin F.M."/>
        </authorList>
    </citation>
    <scope>NUCLEOTIDE SEQUENCE</scope>
    <source>
        <strain evidence="1">Prilba</strain>
    </source>
</reference>
<protein>
    <submittedName>
        <fullName evidence="1">Uncharacterized protein</fullName>
    </submittedName>
</protein>
<dbReference type="AlphaFoldDB" id="A0A9P5MV77"/>
<sequence length="163" mass="17221">MTRGNNHNHMVRRALVPPKGAMERNRVITPADRQGVTHTCPVDSLPPVLISQIPTLATSAGNIGHRIFWDSALGLILGLIKQPSASAIHPADKYMALVDSSNPDGEPSGTQLKAGVTLASIETLGGADKPPLSSRSASANKLDANEDFLGSVNAMEVRPEARE</sequence>